<keyword evidence="4" id="KW-0804">Transcription</keyword>
<dbReference type="PANTHER" id="PTHR32071:SF57">
    <property type="entry name" value="C4-DICARBOXYLATE TRANSPORT TRANSCRIPTIONAL REGULATORY PROTEIN DCTD"/>
    <property type="match status" value="1"/>
</dbReference>
<reference evidence="6 7" key="1">
    <citation type="submission" date="2018-02" db="EMBL/GenBank/DDBJ databases">
        <title>Genomic Encyclopedia of Archaeal and Bacterial Type Strains, Phase II (KMG-II): from individual species to whole genera.</title>
        <authorList>
            <person name="Goeker M."/>
        </authorList>
    </citation>
    <scope>NUCLEOTIDE SEQUENCE [LARGE SCALE GENOMIC DNA]</scope>
    <source>
        <strain evidence="6 7">DSM 29526</strain>
    </source>
</reference>
<feature type="domain" description="Sigma-54 factor interaction" evidence="5">
    <location>
        <begin position="252"/>
        <end position="481"/>
    </location>
</feature>
<organism evidence="6 7">
    <name type="scientific">Neolewinella xylanilytica</name>
    <dbReference type="NCBI Taxonomy" id="1514080"/>
    <lineage>
        <taxon>Bacteria</taxon>
        <taxon>Pseudomonadati</taxon>
        <taxon>Bacteroidota</taxon>
        <taxon>Saprospiria</taxon>
        <taxon>Saprospirales</taxon>
        <taxon>Lewinellaceae</taxon>
        <taxon>Neolewinella</taxon>
    </lineage>
</organism>
<dbReference type="SUPFAM" id="SSF46689">
    <property type="entry name" value="Homeodomain-like"/>
    <property type="match status" value="1"/>
</dbReference>
<dbReference type="InterPro" id="IPR002078">
    <property type="entry name" value="Sigma_54_int"/>
</dbReference>
<dbReference type="InterPro" id="IPR000014">
    <property type="entry name" value="PAS"/>
</dbReference>
<accession>A0A2S6I0D0</accession>
<dbReference type="InterPro" id="IPR058031">
    <property type="entry name" value="AAA_lid_NorR"/>
</dbReference>
<protein>
    <submittedName>
        <fullName evidence="6">PAS domain S-box-containing protein</fullName>
    </submittedName>
</protein>
<dbReference type="SMART" id="SM00382">
    <property type="entry name" value="AAA"/>
    <property type="match status" value="1"/>
</dbReference>
<dbReference type="SUPFAM" id="SSF52540">
    <property type="entry name" value="P-loop containing nucleoside triphosphate hydrolases"/>
    <property type="match status" value="1"/>
</dbReference>
<dbReference type="GO" id="GO:0005524">
    <property type="term" value="F:ATP binding"/>
    <property type="evidence" value="ECO:0007669"/>
    <property type="project" value="UniProtKB-KW"/>
</dbReference>
<dbReference type="Pfam" id="PF00158">
    <property type="entry name" value="Sigma54_activat"/>
    <property type="match status" value="1"/>
</dbReference>
<dbReference type="Proteomes" id="UP000237662">
    <property type="component" value="Unassembled WGS sequence"/>
</dbReference>
<dbReference type="SUPFAM" id="SSF55785">
    <property type="entry name" value="PYP-like sensor domain (PAS domain)"/>
    <property type="match status" value="1"/>
</dbReference>
<evidence type="ECO:0000313" key="6">
    <source>
        <dbReference type="EMBL" id="PPK84308.1"/>
    </source>
</evidence>
<dbReference type="PROSITE" id="PS50045">
    <property type="entry name" value="SIGMA54_INTERACT_4"/>
    <property type="match status" value="1"/>
</dbReference>
<dbReference type="InterPro" id="IPR003593">
    <property type="entry name" value="AAA+_ATPase"/>
</dbReference>
<dbReference type="InterPro" id="IPR009057">
    <property type="entry name" value="Homeodomain-like_sf"/>
</dbReference>
<dbReference type="Gene3D" id="3.30.450.20">
    <property type="entry name" value="PAS domain"/>
    <property type="match status" value="1"/>
</dbReference>
<keyword evidence="1" id="KW-0547">Nucleotide-binding</keyword>
<dbReference type="GO" id="GO:0006355">
    <property type="term" value="P:regulation of DNA-templated transcription"/>
    <property type="evidence" value="ECO:0007669"/>
    <property type="project" value="InterPro"/>
</dbReference>
<dbReference type="InterPro" id="IPR027417">
    <property type="entry name" value="P-loop_NTPase"/>
</dbReference>
<dbReference type="Gene3D" id="1.10.10.60">
    <property type="entry name" value="Homeodomain-like"/>
    <property type="match status" value="1"/>
</dbReference>
<evidence type="ECO:0000256" key="3">
    <source>
        <dbReference type="ARBA" id="ARBA00023015"/>
    </source>
</evidence>
<name>A0A2S6I0D0_9BACT</name>
<dbReference type="InterPro" id="IPR025944">
    <property type="entry name" value="Sigma_54_int_dom_CS"/>
</dbReference>
<dbReference type="InterPro" id="IPR025662">
    <property type="entry name" value="Sigma_54_int_dom_ATP-bd_1"/>
</dbReference>
<dbReference type="CDD" id="cd00009">
    <property type="entry name" value="AAA"/>
    <property type="match status" value="1"/>
</dbReference>
<evidence type="ECO:0000259" key="5">
    <source>
        <dbReference type="PROSITE" id="PS50045"/>
    </source>
</evidence>
<dbReference type="InterPro" id="IPR035965">
    <property type="entry name" value="PAS-like_dom_sf"/>
</dbReference>
<dbReference type="Gene3D" id="1.10.8.60">
    <property type="match status" value="1"/>
</dbReference>
<comment type="caution">
    <text evidence="6">The sequence shown here is derived from an EMBL/GenBank/DDBJ whole genome shotgun (WGS) entry which is preliminary data.</text>
</comment>
<gene>
    <name evidence="6" type="ORF">CLV84_4077</name>
</gene>
<dbReference type="AlphaFoldDB" id="A0A2S6I0D0"/>
<dbReference type="PROSITE" id="PS00675">
    <property type="entry name" value="SIGMA54_INTERACT_1"/>
    <property type="match status" value="1"/>
</dbReference>
<dbReference type="NCBIfam" id="TIGR00229">
    <property type="entry name" value="sensory_box"/>
    <property type="match status" value="1"/>
</dbReference>
<keyword evidence="2" id="KW-0067">ATP-binding</keyword>
<dbReference type="EMBL" id="PTJC01000008">
    <property type="protein sequence ID" value="PPK84308.1"/>
    <property type="molecule type" value="Genomic_DNA"/>
</dbReference>
<dbReference type="FunFam" id="3.40.50.300:FF:000006">
    <property type="entry name" value="DNA-binding transcriptional regulator NtrC"/>
    <property type="match status" value="1"/>
</dbReference>
<evidence type="ECO:0000256" key="4">
    <source>
        <dbReference type="ARBA" id="ARBA00023163"/>
    </source>
</evidence>
<evidence type="ECO:0000256" key="1">
    <source>
        <dbReference type="ARBA" id="ARBA00022741"/>
    </source>
</evidence>
<keyword evidence="3" id="KW-0805">Transcription regulation</keyword>
<keyword evidence="7" id="KW-1185">Reference proteome</keyword>
<dbReference type="PANTHER" id="PTHR32071">
    <property type="entry name" value="TRANSCRIPTIONAL REGULATORY PROTEIN"/>
    <property type="match status" value="1"/>
</dbReference>
<proteinExistence type="predicted"/>
<sequence>MIVRDEKVVVLSNLPLQALVDQVHSTLDVCSPSFLLAHTIVGCGSVTKYDEMVPGEYVENLISFDQGERQYSLRAVKVVVNGSSCFCCILIPKMLRKDDPAYLLDHLACYAAVFDRSGHLHHVNRPLYRRLGYTAKDAHRITRLTDLSNDFPKPLANSLRDMEENPCHPLREQHFRAKDGELISVRVSVMPYPSDGPERFLLSAEETSRHLARERALEAIITEGADENSLLEKKNSSLINKLELGSCEGEGLVYSSKAFAKVITSIDLVAKTDANVLITGETGTGKELIARTIHDRSLRRDGPMVTVDCSSIPESLIESELFGYRKGAFTGANRDHQGRFKAADSGTIFLDEIGEMPLILQTRLLRVLQEGKFTPVGDNQAHTADFRVIAATNRDLESWVEEGKFRRDLYYRLNVFSIPCPPLRDRKGDVECLTNHFMMHFNKKYGKDINKVGDGPMERLIQYPFPGNVRELENLIERAFIVAEGKTLQNVLPPDLDFVKGSPVLDVFNGQLTEFLSFEDYQRRYIELVLASTEGRVSGPDGAAEILKLNPQTLFSKMKKLGIKR</sequence>
<evidence type="ECO:0000313" key="7">
    <source>
        <dbReference type="Proteomes" id="UP000237662"/>
    </source>
</evidence>
<evidence type="ECO:0000256" key="2">
    <source>
        <dbReference type="ARBA" id="ARBA00022840"/>
    </source>
</evidence>
<dbReference type="Pfam" id="PF25601">
    <property type="entry name" value="AAA_lid_14"/>
    <property type="match status" value="1"/>
</dbReference>
<dbReference type="Gene3D" id="3.40.50.300">
    <property type="entry name" value="P-loop containing nucleotide triphosphate hydrolases"/>
    <property type="match status" value="1"/>
</dbReference>
<dbReference type="PROSITE" id="PS00688">
    <property type="entry name" value="SIGMA54_INTERACT_3"/>
    <property type="match status" value="1"/>
</dbReference>